<dbReference type="PANTHER" id="PTHR33240">
    <property type="entry name" value="OS08G0508500 PROTEIN"/>
    <property type="match status" value="1"/>
</dbReference>
<proteinExistence type="predicted"/>
<dbReference type="EMBL" id="JANJYI010000002">
    <property type="protein sequence ID" value="KAK2658261.1"/>
    <property type="molecule type" value="Genomic_DNA"/>
</dbReference>
<gene>
    <name evidence="2" type="ORF">Ddye_004794</name>
</gene>
<accession>A0AAD9XEY6</accession>
<protein>
    <submittedName>
        <fullName evidence="2">Uncharacterized protein</fullName>
    </submittedName>
</protein>
<sequence>MIDYVGGYAMAEEEQIAHGGEFIHGGCPVNNQKSQESVRKTMVKVTRRVTEKKGKTGEKMMIEHGGIQGASIPTIPSSQKPRGNPKYNRRQKPIQKPLRQSNFAKRDTTKDYIEKLIREGPTKGFGGTEIRVSGTVKLPVEAGSFPCTKTVLLDFVVINIENWPYNALLGGPFLNNVKALTATYMLMVKFLTEAGIGIMKSSQKWARKTQERQRQRVTKARRNQLWKFPLAMIIRRKLSGWGPN</sequence>
<reference evidence="2" key="1">
    <citation type="journal article" date="2023" name="Plant J.">
        <title>Genome sequences and population genomics provide insights into the demographic history, inbreeding, and mutation load of two 'living fossil' tree species of Dipteronia.</title>
        <authorList>
            <person name="Feng Y."/>
            <person name="Comes H.P."/>
            <person name="Chen J."/>
            <person name="Zhu S."/>
            <person name="Lu R."/>
            <person name="Zhang X."/>
            <person name="Li P."/>
            <person name="Qiu J."/>
            <person name="Olsen K.M."/>
            <person name="Qiu Y."/>
        </authorList>
    </citation>
    <scope>NUCLEOTIDE SEQUENCE</scope>
    <source>
        <strain evidence="2">KIB01</strain>
    </source>
</reference>
<evidence type="ECO:0000313" key="3">
    <source>
        <dbReference type="Proteomes" id="UP001280121"/>
    </source>
</evidence>
<dbReference type="AlphaFoldDB" id="A0AAD9XEY6"/>
<evidence type="ECO:0000313" key="2">
    <source>
        <dbReference type="EMBL" id="KAK2658261.1"/>
    </source>
</evidence>
<dbReference type="Proteomes" id="UP001280121">
    <property type="component" value="Unassembled WGS sequence"/>
</dbReference>
<name>A0AAD9XEY6_9ROSI</name>
<comment type="caution">
    <text evidence="2">The sequence shown here is derived from an EMBL/GenBank/DDBJ whole genome shotgun (WGS) entry which is preliminary data.</text>
</comment>
<feature type="region of interest" description="Disordered" evidence="1">
    <location>
        <begin position="68"/>
        <end position="96"/>
    </location>
</feature>
<evidence type="ECO:0000256" key="1">
    <source>
        <dbReference type="SAM" id="MobiDB-lite"/>
    </source>
</evidence>
<dbReference type="PANTHER" id="PTHR33240:SF8">
    <property type="entry name" value="OS03G0439900 PROTEIN"/>
    <property type="match status" value="1"/>
</dbReference>
<organism evidence="2 3">
    <name type="scientific">Dipteronia dyeriana</name>
    <dbReference type="NCBI Taxonomy" id="168575"/>
    <lineage>
        <taxon>Eukaryota</taxon>
        <taxon>Viridiplantae</taxon>
        <taxon>Streptophyta</taxon>
        <taxon>Embryophyta</taxon>
        <taxon>Tracheophyta</taxon>
        <taxon>Spermatophyta</taxon>
        <taxon>Magnoliopsida</taxon>
        <taxon>eudicotyledons</taxon>
        <taxon>Gunneridae</taxon>
        <taxon>Pentapetalae</taxon>
        <taxon>rosids</taxon>
        <taxon>malvids</taxon>
        <taxon>Sapindales</taxon>
        <taxon>Sapindaceae</taxon>
        <taxon>Hippocastanoideae</taxon>
        <taxon>Acereae</taxon>
        <taxon>Dipteronia</taxon>
    </lineage>
</organism>
<keyword evidence="3" id="KW-1185">Reference proteome</keyword>